<dbReference type="InterPro" id="IPR013083">
    <property type="entry name" value="Znf_RING/FYVE/PHD"/>
</dbReference>
<reference evidence="5 6" key="1">
    <citation type="journal article" date="2020" name="Cell">
        <title>Large-Scale Comparative Analyses of Tick Genomes Elucidate Their Genetic Diversity and Vector Capacities.</title>
        <authorList>
            <consortium name="Tick Genome and Microbiome Consortium (TIGMIC)"/>
            <person name="Jia N."/>
            <person name="Wang J."/>
            <person name="Shi W."/>
            <person name="Du L."/>
            <person name="Sun Y."/>
            <person name="Zhan W."/>
            <person name="Jiang J.F."/>
            <person name="Wang Q."/>
            <person name="Zhang B."/>
            <person name="Ji P."/>
            <person name="Bell-Sakyi L."/>
            <person name="Cui X.M."/>
            <person name="Yuan T.T."/>
            <person name="Jiang B.G."/>
            <person name="Yang W.F."/>
            <person name="Lam T.T."/>
            <person name="Chang Q.C."/>
            <person name="Ding S.J."/>
            <person name="Wang X.J."/>
            <person name="Zhu J.G."/>
            <person name="Ruan X.D."/>
            <person name="Zhao L."/>
            <person name="Wei J.T."/>
            <person name="Ye R.Z."/>
            <person name="Que T.C."/>
            <person name="Du C.H."/>
            <person name="Zhou Y.H."/>
            <person name="Cheng J.X."/>
            <person name="Dai P.F."/>
            <person name="Guo W.B."/>
            <person name="Han X.H."/>
            <person name="Huang E.J."/>
            <person name="Li L.F."/>
            <person name="Wei W."/>
            <person name="Gao Y.C."/>
            <person name="Liu J.Z."/>
            <person name="Shao H.Z."/>
            <person name="Wang X."/>
            <person name="Wang C.C."/>
            <person name="Yang T.C."/>
            <person name="Huo Q.B."/>
            <person name="Li W."/>
            <person name="Chen H.Y."/>
            <person name="Chen S.E."/>
            <person name="Zhou L.G."/>
            <person name="Ni X.B."/>
            <person name="Tian J.H."/>
            <person name="Sheng Y."/>
            <person name="Liu T."/>
            <person name="Pan Y.S."/>
            <person name="Xia L.Y."/>
            <person name="Li J."/>
            <person name="Zhao F."/>
            <person name="Cao W.C."/>
        </authorList>
    </citation>
    <scope>NUCLEOTIDE SEQUENCE [LARGE SCALE GENOMIC DNA]</scope>
    <source>
        <strain evidence="5">HaeL-2018</strain>
    </source>
</reference>
<evidence type="ECO:0000256" key="1">
    <source>
        <dbReference type="ARBA" id="ARBA00022771"/>
    </source>
</evidence>
<dbReference type="InterPro" id="IPR001841">
    <property type="entry name" value="Znf_RING"/>
</dbReference>
<dbReference type="GO" id="GO:0008270">
    <property type="term" value="F:zinc ion binding"/>
    <property type="evidence" value="ECO:0007669"/>
    <property type="project" value="UniProtKB-KW"/>
</dbReference>
<dbReference type="PROSITE" id="PS50089">
    <property type="entry name" value="ZF_RING_2"/>
    <property type="match status" value="1"/>
</dbReference>
<dbReference type="VEuPathDB" id="VectorBase:HLOH_052107"/>
<feature type="domain" description="RING-type" evidence="4">
    <location>
        <begin position="33"/>
        <end position="72"/>
    </location>
</feature>
<accession>A0A9J6FPU1</accession>
<sequence length="105" mass="11350">MAPGHACTVFGFGSCLDWRSTAFVNAIPAIRVCSACGLVPSRAALLPCRHVLCPSCFERCTDGECGQCPLDKQRFQSEDVAWSSFGQDSLLSRKVGNVELLLLRA</sequence>
<dbReference type="Gene3D" id="3.30.40.10">
    <property type="entry name" value="Zinc/RING finger domain, C3HC4 (zinc finger)"/>
    <property type="match status" value="1"/>
</dbReference>
<keyword evidence="1 3" id="KW-0863">Zinc-finger</keyword>
<name>A0A9J6FPU1_HAELO</name>
<dbReference type="EMBL" id="JABSTR010000002">
    <property type="protein sequence ID" value="KAH9364440.1"/>
    <property type="molecule type" value="Genomic_DNA"/>
</dbReference>
<keyword evidence="6" id="KW-1185">Reference proteome</keyword>
<dbReference type="SUPFAM" id="SSF57850">
    <property type="entry name" value="RING/U-box"/>
    <property type="match status" value="1"/>
</dbReference>
<evidence type="ECO:0000256" key="3">
    <source>
        <dbReference type="PROSITE-ProRule" id="PRU00175"/>
    </source>
</evidence>
<dbReference type="AlphaFoldDB" id="A0A9J6FPU1"/>
<evidence type="ECO:0000259" key="4">
    <source>
        <dbReference type="PROSITE" id="PS50089"/>
    </source>
</evidence>
<protein>
    <recommendedName>
        <fullName evidence="4">RING-type domain-containing protein</fullName>
    </recommendedName>
</protein>
<dbReference type="Pfam" id="PF13920">
    <property type="entry name" value="zf-C3HC4_3"/>
    <property type="match status" value="1"/>
</dbReference>
<gene>
    <name evidence="5" type="ORF">HPB48_021666</name>
</gene>
<evidence type="ECO:0000313" key="5">
    <source>
        <dbReference type="EMBL" id="KAH9364440.1"/>
    </source>
</evidence>
<keyword evidence="1 3" id="KW-0479">Metal-binding</keyword>
<organism evidence="5 6">
    <name type="scientific">Haemaphysalis longicornis</name>
    <name type="common">Bush tick</name>
    <dbReference type="NCBI Taxonomy" id="44386"/>
    <lineage>
        <taxon>Eukaryota</taxon>
        <taxon>Metazoa</taxon>
        <taxon>Ecdysozoa</taxon>
        <taxon>Arthropoda</taxon>
        <taxon>Chelicerata</taxon>
        <taxon>Arachnida</taxon>
        <taxon>Acari</taxon>
        <taxon>Parasitiformes</taxon>
        <taxon>Ixodida</taxon>
        <taxon>Ixodoidea</taxon>
        <taxon>Ixodidae</taxon>
        <taxon>Haemaphysalinae</taxon>
        <taxon>Haemaphysalis</taxon>
    </lineage>
</organism>
<evidence type="ECO:0000256" key="2">
    <source>
        <dbReference type="ARBA" id="ARBA00022833"/>
    </source>
</evidence>
<comment type="caution">
    <text evidence="5">The sequence shown here is derived from an EMBL/GenBank/DDBJ whole genome shotgun (WGS) entry which is preliminary data.</text>
</comment>
<proteinExistence type="predicted"/>
<dbReference type="OrthoDB" id="6511748at2759"/>
<keyword evidence="2" id="KW-0862">Zinc</keyword>
<dbReference type="Proteomes" id="UP000821853">
    <property type="component" value="Chromosome 10"/>
</dbReference>
<evidence type="ECO:0000313" key="6">
    <source>
        <dbReference type="Proteomes" id="UP000821853"/>
    </source>
</evidence>